<feature type="chain" id="PRO_5006912002" description="Ankyrin repeat protein" evidence="1">
    <location>
        <begin position="23"/>
        <end position="123"/>
    </location>
</feature>
<feature type="signal peptide" evidence="1">
    <location>
        <begin position="1"/>
        <end position="22"/>
    </location>
</feature>
<dbReference type="EMBL" id="LNXW01000006">
    <property type="protein sequence ID" value="KTC82926.1"/>
    <property type="molecule type" value="Genomic_DNA"/>
</dbReference>
<evidence type="ECO:0000256" key="1">
    <source>
        <dbReference type="SAM" id="SignalP"/>
    </source>
</evidence>
<dbReference type="GeneID" id="93294239"/>
<dbReference type="AlphaFoldDB" id="A0A0W0SHL0"/>
<organism evidence="2 3">
    <name type="scientific">Legionella cherrii</name>
    <dbReference type="NCBI Taxonomy" id="28084"/>
    <lineage>
        <taxon>Bacteria</taxon>
        <taxon>Pseudomonadati</taxon>
        <taxon>Pseudomonadota</taxon>
        <taxon>Gammaproteobacteria</taxon>
        <taxon>Legionellales</taxon>
        <taxon>Legionellaceae</taxon>
        <taxon>Legionella</taxon>
    </lineage>
</organism>
<dbReference type="STRING" id="28084.Lche_0149"/>
<evidence type="ECO:0008006" key="4">
    <source>
        <dbReference type="Google" id="ProtNLM"/>
    </source>
</evidence>
<dbReference type="SUPFAM" id="SSF116734">
    <property type="entry name" value="DNA methylase specificity domain"/>
    <property type="match status" value="1"/>
</dbReference>
<dbReference type="Proteomes" id="UP000054921">
    <property type="component" value="Unassembled WGS sequence"/>
</dbReference>
<dbReference type="RefSeq" id="WP_014845153.1">
    <property type="nucleotide sequence ID" value="NZ_LNXW01000006.1"/>
</dbReference>
<proteinExistence type="predicted"/>
<dbReference type="PATRIC" id="fig|28084.5.peg.160"/>
<accession>A0A0W0SHL0</accession>
<keyword evidence="1" id="KW-0732">Signal</keyword>
<reference evidence="2 3" key="1">
    <citation type="submission" date="2015-11" db="EMBL/GenBank/DDBJ databases">
        <title>Genomic analysis of 38 Legionella species identifies large and diverse effector repertoires.</title>
        <authorList>
            <person name="Burstein D."/>
            <person name="Amaro F."/>
            <person name="Zusman T."/>
            <person name="Lifshitz Z."/>
            <person name="Cohen O."/>
            <person name="Gilbert J.A."/>
            <person name="Pupko T."/>
            <person name="Shuman H.A."/>
            <person name="Segal G."/>
        </authorList>
    </citation>
    <scope>NUCLEOTIDE SEQUENCE [LARGE SCALE GENOMIC DNA]</scope>
    <source>
        <strain evidence="2 3">ORW</strain>
    </source>
</reference>
<evidence type="ECO:0000313" key="3">
    <source>
        <dbReference type="Proteomes" id="UP000054921"/>
    </source>
</evidence>
<evidence type="ECO:0000313" key="2">
    <source>
        <dbReference type="EMBL" id="KTC82926.1"/>
    </source>
</evidence>
<dbReference type="OrthoDB" id="5643609at2"/>
<gene>
    <name evidence="2" type="ORF">Lche_0149</name>
</gene>
<name>A0A0W0SHL0_9GAMM</name>
<sequence length="123" mass="13654">MNPIKTLMLSMTLIVVSGVIHAEPTTLPENNFKINQNLTAVSTENDEQDVEYFKHILSSGALFTLLLAMDKEVPDIAKAVEYVALFKKLDSANHLLTQILVELKKNNHLLSQSMLDKGVTMDG</sequence>
<comment type="caution">
    <text evidence="2">The sequence shown here is derived from an EMBL/GenBank/DDBJ whole genome shotgun (WGS) entry which is preliminary data.</text>
</comment>
<protein>
    <recommendedName>
        <fullName evidence="4">Ankyrin repeat protein</fullName>
    </recommendedName>
</protein>